<evidence type="ECO:0000313" key="2">
    <source>
        <dbReference type="EMBL" id="SBT63015.1"/>
    </source>
</evidence>
<comment type="catalytic activity">
    <reaction evidence="1">
        <text>DNA(n) + a 2'-deoxyribonucleoside 5'-triphosphate = DNA(n+1) + diphosphate</text>
        <dbReference type="Rhea" id="RHEA:22508"/>
        <dbReference type="Rhea" id="RHEA-COMP:17339"/>
        <dbReference type="Rhea" id="RHEA-COMP:17340"/>
        <dbReference type="ChEBI" id="CHEBI:33019"/>
        <dbReference type="ChEBI" id="CHEBI:61560"/>
        <dbReference type="ChEBI" id="CHEBI:173112"/>
        <dbReference type="EC" id="2.7.7.7"/>
    </reaction>
</comment>
<dbReference type="PANTHER" id="PTHR11669:SF0">
    <property type="entry name" value="PROTEIN STICHEL-LIKE 2"/>
    <property type="match status" value="1"/>
</dbReference>
<gene>
    <name evidence="1 2" type="primary">dnaX</name>
    <name evidence="2" type="ORF">TREMTM_C_00900</name>
</gene>
<protein>
    <recommendedName>
        <fullName evidence="1">DNA polymerase III subunit gamma/tau</fullName>
        <ecNumber evidence="1">2.7.7.7</ecNumber>
    </recommendedName>
</protein>
<dbReference type="Gene3D" id="3.40.50.300">
    <property type="entry name" value="P-loop containing nucleotide triphosphate hydrolases"/>
    <property type="match status" value="1"/>
</dbReference>
<dbReference type="InterPro" id="IPR012763">
    <property type="entry name" value="DNA_pol_III_sug/sutau_N"/>
</dbReference>
<dbReference type="GO" id="GO:0003887">
    <property type="term" value="F:DNA-directed DNA polymerase activity"/>
    <property type="evidence" value="ECO:0007669"/>
    <property type="project" value="UniProtKB-KW"/>
</dbReference>
<dbReference type="Gene3D" id="1.10.8.60">
    <property type="match status" value="1"/>
</dbReference>
<comment type="similarity">
    <text evidence="1">Belongs to the DnaX/STICHEL family.</text>
</comment>
<dbReference type="GO" id="GO:0003677">
    <property type="term" value="F:DNA binding"/>
    <property type="evidence" value="ECO:0007669"/>
    <property type="project" value="InterPro"/>
</dbReference>
<dbReference type="SUPFAM" id="SSF48019">
    <property type="entry name" value="post-AAA+ oligomerization domain-like"/>
    <property type="match status" value="1"/>
</dbReference>
<dbReference type="PANTHER" id="PTHR11669">
    <property type="entry name" value="REPLICATION FACTOR C / DNA POLYMERASE III GAMMA-TAU SUBUNIT"/>
    <property type="match status" value="1"/>
</dbReference>
<sequence>MAQCAVQSAGMACMAGIQQYLGSSNAVQTIGSKLGTMGRPALCTLAARLRPCCFDDIVGQDSAVRTLRASIHSGGAQSVYCFMGPRGTGKTSMSRILSKCLNCTHGVTTTPCHSCPTCLDVEEGRRVDYVEVDAAANRGVDQMCTLLSCSAYAPVAGRHRIYAVDEAHMLTSHALSSMLKTLEEPPAHVKFMLCTTDAAKIPHTVLSRSLALRLEPLTTEALCRLLRRVLRSHGVPFRSSALVPIAAASGGSARDALAMAEGAAAMERGRVLTRAAMCGSEACLALRMLEAIACRDAVGVQAALHAAIEQCSSPSILLDLMMRSLNSAALLQCSPGLTPPHGSELRAASRVARAVGSRGAQAMYRTLLFGKRELRFSCSEHIGLSMVALRALAHEH</sequence>
<organism evidence="2 3">
    <name type="scientific">Tremblaya princeps</name>
    <dbReference type="NCBI Taxonomy" id="189385"/>
    <lineage>
        <taxon>Bacteria</taxon>
        <taxon>Pseudomonadati</taxon>
        <taxon>Pseudomonadota</taxon>
        <taxon>Betaproteobacteria</taxon>
        <taxon>Candidatus Tremblayella</taxon>
    </lineage>
</organism>
<evidence type="ECO:0000313" key="3">
    <source>
        <dbReference type="Proteomes" id="UP000092845"/>
    </source>
</evidence>
<dbReference type="AlphaFoldDB" id="A0A1C3K982"/>
<dbReference type="GO" id="GO:0009360">
    <property type="term" value="C:DNA polymerase III complex"/>
    <property type="evidence" value="ECO:0007669"/>
    <property type="project" value="InterPro"/>
</dbReference>
<reference evidence="3" key="1">
    <citation type="submission" date="2016-04" db="EMBL/GenBank/DDBJ databases">
        <authorList>
            <person name="Szabo Gitta"/>
        </authorList>
    </citation>
    <scope>NUCLEOTIDE SEQUENCE [LARGE SCALE GENOMIC DNA]</scope>
</reference>
<keyword evidence="1" id="KW-0547">Nucleotide-binding</keyword>
<dbReference type="NCBIfam" id="TIGR02397">
    <property type="entry name" value="dnaX_nterm"/>
    <property type="match status" value="1"/>
</dbReference>
<dbReference type="Proteomes" id="UP000092845">
    <property type="component" value="Unassembled WGS sequence"/>
</dbReference>
<keyword evidence="1" id="KW-0239">DNA-directed DNA polymerase</keyword>
<dbReference type="InterPro" id="IPR008921">
    <property type="entry name" value="DNA_pol3_clamp-load_cplx_C"/>
</dbReference>
<dbReference type="SUPFAM" id="SSF52540">
    <property type="entry name" value="P-loop containing nucleoside triphosphate hydrolases"/>
    <property type="match status" value="1"/>
</dbReference>
<accession>A0A1C3K982</accession>
<dbReference type="InterPro" id="IPR027417">
    <property type="entry name" value="P-loop_NTPase"/>
</dbReference>
<comment type="subunit">
    <text evidence="1">DNA polymerase III contains a core (composed of alpha, epsilon and theta chains) that associates with a tau subunit. This core dimerizes to form the POLIII' complex. PolIII' associates with the gamma complex (composed of gamma, delta, delta', psi and chi chains) and with the beta chain to form the complete DNA polymerase III complex.</text>
</comment>
<dbReference type="GO" id="GO:0005524">
    <property type="term" value="F:ATP binding"/>
    <property type="evidence" value="ECO:0007669"/>
    <property type="project" value="UniProtKB-KW"/>
</dbReference>
<comment type="function">
    <text evidence="1">DNA polymerase III is a complex, multichain enzyme responsible for most of the replicative synthesis in bacteria. This DNA polymerase also exhibits 3' to 5' exonuclease activity.</text>
</comment>
<dbReference type="InterPro" id="IPR050238">
    <property type="entry name" value="DNA_Rep/Repair_Clamp_Loader"/>
</dbReference>
<keyword evidence="1" id="KW-0235">DNA replication</keyword>
<keyword evidence="1" id="KW-0808">Transferase</keyword>
<dbReference type="Pfam" id="PF13177">
    <property type="entry name" value="DNA_pol3_delta2"/>
    <property type="match status" value="1"/>
</dbReference>
<dbReference type="RefSeq" id="WP_148702242.1">
    <property type="nucleotide sequence ID" value="NZ_FLRF01000003.1"/>
</dbReference>
<keyword evidence="1" id="KW-0548">Nucleotidyltransferase</keyword>
<name>A0A1C3K982_TREPR</name>
<dbReference type="EC" id="2.7.7.7" evidence="1"/>
<dbReference type="Gene3D" id="1.20.272.10">
    <property type="match status" value="1"/>
</dbReference>
<dbReference type="GO" id="GO:0006261">
    <property type="term" value="P:DNA-templated DNA replication"/>
    <property type="evidence" value="ECO:0007669"/>
    <property type="project" value="TreeGrafter"/>
</dbReference>
<evidence type="ECO:0000256" key="1">
    <source>
        <dbReference type="RuleBase" id="RU364063"/>
    </source>
</evidence>
<dbReference type="EMBL" id="FLRF01000003">
    <property type="protein sequence ID" value="SBT63015.1"/>
    <property type="molecule type" value="Genomic_DNA"/>
</dbReference>
<keyword evidence="1" id="KW-0067">ATP-binding</keyword>
<dbReference type="OrthoDB" id="9810148at2"/>
<proteinExistence type="inferred from homology"/>